<dbReference type="Gene3D" id="6.10.250.690">
    <property type="match status" value="1"/>
</dbReference>
<reference evidence="10 11" key="1">
    <citation type="submission" date="2021-04" db="EMBL/GenBank/DDBJ databases">
        <title>The genome sequence of type strain Ideonella paludis KCTC 32238.</title>
        <authorList>
            <person name="Liu Y."/>
        </authorList>
    </citation>
    <scope>NUCLEOTIDE SEQUENCE [LARGE SCALE GENOMIC DNA]</scope>
    <source>
        <strain evidence="10 11">KCTC 32238</strain>
    </source>
</reference>
<dbReference type="PROSITE" id="PS50110">
    <property type="entry name" value="RESPONSE_REGULATORY"/>
    <property type="match status" value="1"/>
</dbReference>
<comment type="caution">
    <text evidence="10">The sequence shown here is derived from an EMBL/GenBank/DDBJ whole genome shotgun (WGS) entry which is preliminary data.</text>
</comment>
<evidence type="ECO:0000256" key="6">
    <source>
        <dbReference type="PROSITE-ProRule" id="PRU00169"/>
    </source>
</evidence>
<dbReference type="InterPro" id="IPR011006">
    <property type="entry name" value="CheY-like_superfamily"/>
</dbReference>
<feature type="domain" description="Response regulatory" evidence="8">
    <location>
        <begin position="18"/>
        <end position="131"/>
    </location>
</feature>
<keyword evidence="1 6" id="KW-0597">Phosphoprotein</keyword>
<dbReference type="Pfam" id="PF00072">
    <property type="entry name" value="Response_reg"/>
    <property type="match status" value="1"/>
</dbReference>
<dbReference type="Gene3D" id="1.10.10.10">
    <property type="entry name" value="Winged helix-like DNA-binding domain superfamily/Winged helix DNA-binding domain"/>
    <property type="match status" value="1"/>
</dbReference>
<name>A0ABS5DY23_9BURK</name>
<dbReference type="Gene3D" id="3.40.50.2300">
    <property type="match status" value="1"/>
</dbReference>
<accession>A0ABS5DY23</accession>
<keyword evidence="3" id="KW-0805">Transcription regulation</keyword>
<dbReference type="RefSeq" id="WP_210809356.1">
    <property type="nucleotide sequence ID" value="NZ_JAGQDG010000004.1"/>
</dbReference>
<evidence type="ECO:0000256" key="4">
    <source>
        <dbReference type="ARBA" id="ARBA00023125"/>
    </source>
</evidence>
<dbReference type="PROSITE" id="PS51755">
    <property type="entry name" value="OMPR_PHOB"/>
    <property type="match status" value="1"/>
</dbReference>
<proteinExistence type="predicted"/>
<sequence length="250" mass="27660">MSTLTLPASSETALANRRILVVEDEPDIAALLKLHLGELAEVTTADNGLSGLEAAQQGDWDAIVLDLRLPGMGGLDVCRELRQSGDTVPILMLTARATELDRVLGLELGADDYLTKPFGVLELQARIRALWRRSASTASQAQAASAPGLPAEETEVVLSRLRLNRMQRRAWLNEAELTLTPREFDLLWFFAKQPGRAFSRAELLSAVWGYGHDGYDHTVNTHINRLRNKLGEDSWINTVWGVGYRFEVVA</sequence>
<dbReference type="PANTHER" id="PTHR48111">
    <property type="entry name" value="REGULATOR OF RPOS"/>
    <property type="match status" value="1"/>
</dbReference>
<dbReference type="CDD" id="cd17574">
    <property type="entry name" value="REC_OmpR"/>
    <property type="match status" value="1"/>
</dbReference>
<dbReference type="InterPro" id="IPR016032">
    <property type="entry name" value="Sig_transdc_resp-reg_C-effctor"/>
</dbReference>
<dbReference type="EMBL" id="JAGQDG010000004">
    <property type="protein sequence ID" value="MBQ0936048.1"/>
    <property type="molecule type" value="Genomic_DNA"/>
</dbReference>
<feature type="domain" description="OmpR/PhoB-type" evidence="9">
    <location>
        <begin position="153"/>
        <end position="248"/>
    </location>
</feature>
<dbReference type="CDD" id="cd00383">
    <property type="entry name" value="trans_reg_C"/>
    <property type="match status" value="1"/>
</dbReference>
<dbReference type="Pfam" id="PF00486">
    <property type="entry name" value="Trans_reg_C"/>
    <property type="match status" value="1"/>
</dbReference>
<evidence type="ECO:0000256" key="7">
    <source>
        <dbReference type="PROSITE-ProRule" id="PRU01091"/>
    </source>
</evidence>
<dbReference type="InterPro" id="IPR001789">
    <property type="entry name" value="Sig_transdc_resp-reg_receiver"/>
</dbReference>
<keyword evidence="5" id="KW-0804">Transcription</keyword>
<evidence type="ECO:0000259" key="9">
    <source>
        <dbReference type="PROSITE" id="PS51755"/>
    </source>
</evidence>
<evidence type="ECO:0000256" key="2">
    <source>
        <dbReference type="ARBA" id="ARBA00023012"/>
    </source>
</evidence>
<dbReference type="InterPro" id="IPR039420">
    <property type="entry name" value="WalR-like"/>
</dbReference>
<keyword evidence="11" id="KW-1185">Reference proteome</keyword>
<dbReference type="PANTHER" id="PTHR48111:SF1">
    <property type="entry name" value="TWO-COMPONENT RESPONSE REGULATOR ORR33"/>
    <property type="match status" value="1"/>
</dbReference>
<dbReference type="SUPFAM" id="SSF52172">
    <property type="entry name" value="CheY-like"/>
    <property type="match status" value="1"/>
</dbReference>
<dbReference type="Proteomes" id="UP000672097">
    <property type="component" value="Unassembled WGS sequence"/>
</dbReference>
<evidence type="ECO:0000313" key="11">
    <source>
        <dbReference type="Proteomes" id="UP000672097"/>
    </source>
</evidence>
<dbReference type="InterPro" id="IPR036388">
    <property type="entry name" value="WH-like_DNA-bd_sf"/>
</dbReference>
<evidence type="ECO:0000256" key="1">
    <source>
        <dbReference type="ARBA" id="ARBA00022553"/>
    </source>
</evidence>
<keyword evidence="4 7" id="KW-0238">DNA-binding</keyword>
<dbReference type="SMART" id="SM00862">
    <property type="entry name" value="Trans_reg_C"/>
    <property type="match status" value="1"/>
</dbReference>
<feature type="modified residue" description="4-aspartylphosphate" evidence="6">
    <location>
        <position position="66"/>
    </location>
</feature>
<dbReference type="InterPro" id="IPR001867">
    <property type="entry name" value="OmpR/PhoB-type_DNA-bd"/>
</dbReference>
<evidence type="ECO:0000256" key="5">
    <source>
        <dbReference type="ARBA" id="ARBA00023163"/>
    </source>
</evidence>
<evidence type="ECO:0000259" key="8">
    <source>
        <dbReference type="PROSITE" id="PS50110"/>
    </source>
</evidence>
<evidence type="ECO:0000313" key="10">
    <source>
        <dbReference type="EMBL" id="MBQ0936048.1"/>
    </source>
</evidence>
<keyword evidence="2" id="KW-0902">Two-component regulatory system</keyword>
<organism evidence="10 11">
    <name type="scientific">Ideonella paludis</name>
    <dbReference type="NCBI Taxonomy" id="1233411"/>
    <lineage>
        <taxon>Bacteria</taxon>
        <taxon>Pseudomonadati</taxon>
        <taxon>Pseudomonadota</taxon>
        <taxon>Betaproteobacteria</taxon>
        <taxon>Burkholderiales</taxon>
        <taxon>Sphaerotilaceae</taxon>
        <taxon>Ideonella</taxon>
    </lineage>
</organism>
<protein>
    <submittedName>
        <fullName evidence="10">Response regulator transcription factor</fullName>
    </submittedName>
</protein>
<evidence type="ECO:0000256" key="3">
    <source>
        <dbReference type="ARBA" id="ARBA00023015"/>
    </source>
</evidence>
<feature type="DNA-binding region" description="OmpR/PhoB-type" evidence="7">
    <location>
        <begin position="153"/>
        <end position="248"/>
    </location>
</feature>
<dbReference type="SUPFAM" id="SSF46894">
    <property type="entry name" value="C-terminal effector domain of the bipartite response regulators"/>
    <property type="match status" value="1"/>
</dbReference>
<gene>
    <name evidence="10" type="ORF">KAK11_11980</name>
</gene>
<dbReference type="SMART" id="SM00448">
    <property type="entry name" value="REC"/>
    <property type="match status" value="1"/>
</dbReference>